<dbReference type="InterPro" id="IPR052450">
    <property type="entry name" value="TRBD-Containing_Protein"/>
</dbReference>
<evidence type="ECO:0000256" key="2">
    <source>
        <dbReference type="SAM" id="MobiDB-lite"/>
    </source>
</evidence>
<dbReference type="CDD" id="cd11660">
    <property type="entry name" value="SANT_TRF"/>
    <property type="match status" value="1"/>
</dbReference>
<proteinExistence type="predicted"/>
<feature type="compositionally biased region" description="Basic and acidic residues" evidence="2">
    <location>
        <begin position="31"/>
        <end position="41"/>
    </location>
</feature>
<accession>T0M9A3</accession>
<dbReference type="PANTHER" id="PTHR46734">
    <property type="entry name" value="TELOMERIC REPEAT-BINDING FACTOR 1 TERF1"/>
    <property type="match status" value="1"/>
</dbReference>
<dbReference type="PROSITE" id="PS50090">
    <property type="entry name" value="MYB_LIKE"/>
    <property type="match status" value="1"/>
</dbReference>
<protein>
    <submittedName>
        <fullName evidence="5">Div3a</fullName>
    </submittedName>
</protein>
<organism evidence="5 6">
    <name type="scientific">Vairimorpha apis BRL 01</name>
    <dbReference type="NCBI Taxonomy" id="1037528"/>
    <lineage>
        <taxon>Eukaryota</taxon>
        <taxon>Fungi</taxon>
        <taxon>Fungi incertae sedis</taxon>
        <taxon>Microsporidia</taxon>
        <taxon>Nosematidae</taxon>
        <taxon>Vairimorpha</taxon>
    </lineage>
</organism>
<evidence type="ECO:0000256" key="1">
    <source>
        <dbReference type="ARBA" id="ARBA00023242"/>
    </source>
</evidence>
<dbReference type="InterPro" id="IPR017930">
    <property type="entry name" value="Myb_dom"/>
</dbReference>
<evidence type="ECO:0000313" key="5">
    <source>
        <dbReference type="EMBL" id="EQB59951.1"/>
    </source>
</evidence>
<gene>
    <name evidence="5" type="ORF">NAPIS_ORF02474</name>
</gene>
<evidence type="ECO:0000259" key="4">
    <source>
        <dbReference type="PROSITE" id="PS51294"/>
    </source>
</evidence>
<dbReference type="SUPFAM" id="SSF46689">
    <property type="entry name" value="Homeodomain-like"/>
    <property type="match status" value="1"/>
</dbReference>
<reference evidence="5 6" key="1">
    <citation type="journal article" date="2013" name="BMC Genomics">
        <title>Genome sequencing and comparative genomics of honey bee microsporidia, Nosema apis reveal novel insights into host-parasite interactions.</title>
        <authorList>
            <person name="Chen Yp."/>
            <person name="Pettis J.S."/>
            <person name="Zhao Y."/>
            <person name="Liu X."/>
            <person name="Tallon L.J."/>
            <person name="Sadzewicz L.D."/>
            <person name="Li R."/>
            <person name="Zheng H."/>
            <person name="Huang S."/>
            <person name="Zhang X."/>
            <person name="Hamilton M.C."/>
            <person name="Pernal S.F."/>
            <person name="Melathopoulos A.P."/>
            <person name="Yan X."/>
            <person name="Evans J.D."/>
        </authorList>
    </citation>
    <scope>NUCLEOTIDE SEQUENCE [LARGE SCALE GENOMIC DNA]</scope>
    <source>
        <strain evidence="5 6">BRL 01</strain>
    </source>
</reference>
<feature type="domain" description="Myb-like" evidence="3">
    <location>
        <begin position="55"/>
        <end position="111"/>
    </location>
</feature>
<evidence type="ECO:0000259" key="3">
    <source>
        <dbReference type="PROSITE" id="PS50090"/>
    </source>
</evidence>
<dbReference type="Pfam" id="PF00249">
    <property type="entry name" value="Myb_DNA-binding"/>
    <property type="match status" value="1"/>
</dbReference>
<dbReference type="Proteomes" id="UP000053780">
    <property type="component" value="Unassembled WGS sequence"/>
</dbReference>
<dbReference type="Gene3D" id="1.10.246.220">
    <property type="match status" value="1"/>
</dbReference>
<dbReference type="InterPro" id="IPR009057">
    <property type="entry name" value="Homeodomain-like_sf"/>
</dbReference>
<dbReference type="SMART" id="SM00717">
    <property type="entry name" value="SANT"/>
    <property type="match status" value="1"/>
</dbReference>
<dbReference type="AlphaFoldDB" id="T0M9A3"/>
<keyword evidence="1" id="KW-0539">Nucleus</keyword>
<dbReference type="EMBL" id="KE647346">
    <property type="protein sequence ID" value="EQB59951.1"/>
    <property type="molecule type" value="Genomic_DNA"/>
</dbReference>
<name>T0M9A3_9MICR</name>
<dbReference type="VEuPathDB" id="MicrosporidiaDB:NAPIS_ORF02474"/>
<feature type="region of interest" description="Disordered" evidence="2">
    <location>
        <begin position="1"/>
        <end position="45"/>
    </location>
</feature>
<keyword evidence="6" id="KW-1185">Reference proteome</keyword>
<feature type="compositionally biased region" description="Polar residues" evidence="2">
    <location>
        <begin position="15"/>
        <end position="30"/>
    </location>
</feature>
<dbReference type="OrthoDB" id="608866at2759"/>
<dbReference type="PROSITE" id="PS51294">
    <property type="entry name" value="HTH_MYB"/>
    <property type="match status" value="1"/>
</dbReference>
<dbReference type="PANTHER" id="PTHR46734:SF1">
    <property type="entry name" value="TELOMERIC REPEAT-BINDING FACTOR 1"/>
    <property type="match status" value="1"/>
</dbReference>
<evidence type="ECO:0000313" key="6">
    <source>
        <dbReference type="Proteomes" id="UP000053780"/>
    </source>
</evidence>
<sequence>MSNTPINQADIELHISTNSESDGKNTQLKAETQEDDTKNFQDETSNESEVIFYYANKRKPIKWTEEEEKILAEGVRKFGKGRWSAILKEYKDDLDPNRRLKDLSDKIRVLEKDSTYRRRSKMEFWEVDKNNQPIVSNMGEIIKYSYKLPYEAAYRVAMTKNYSRGNYTIRICYYDNGKNWFHYYNASYDKNRKKRVVLRKIAGQSAYRNDGFL</sequence>
<dbReference type="HOGENOM" id="CLU_112556_0_0_1"/>
<dbReference type="InterPro" id="IPR001005">
    <property type="entry name" value="SANT/Myb"/>
</dbReference>
<feature type="domain" description="HTH myb-type" evidence="4">
    <location>
        <begin position="62"/>
        <end position="108"/>
    </location>
</feature>